<dbReference type="EMBL" id="JAHLQK010000002">
    <property type="protein sequence ID" value="MBU5675994.1"/>
    <property type="molecule type" value="Genomic_DNA"/>
</dbReference>
<dbReference type="NCBIfam" id="NF040727">
    <property type="entry name" value="SBP_SaoB_CU"/>
    <property type="match status" value="1"/>
</dbReference>
<protein>
    <recommendedName>
        <fullName evidence="3">Extracellular solute-binding protein, family 3</fullName>
    </recommendedName>
</protein>
<keyword evidence="2" id="KW-1185">Reference proteome</keyword>
<comment type="caution">
    <text evidence="1">The sequence shown here is derived from an EMBL/GenBank/DDBJ whole genome shotgun (WGS) entry which is preliminary data.</text>
</comment>
<accession>A0ABS6G1C5</accession>
<gene>
    <name evidence="1" type="ORF">KQI88_06160</name>
</gene>
<dbReference type="Proteomes" id="UP000779508">
    <property type="component" value="Unassembled WGS sequence"/>
</dbReference>
<proteinExistence type="predicted"/>
<organism evidence="1 2">
    <name type="scientific">Alkaliphilus flagellatus</name>
    <dbReference type="NCBI Taxonomy" id="2841507"/>
    <lineage>
        <taxon>Bacteria</taxon>
        <taxon>Bacillati</taxon>
        <taxon>Bacillota</taxon>
        <taxon>Clostridia</taxon>
        <taxon>Peptostreptococcales</taxon>
        <taxon>Natronincolaceae</taxon>
        <taxon>Alkaliphilus</taxon>
    </lineage>
</organism>
<evidence type="ECO:0008006" key="3">
    <source>
        <dbReference type="Google" id="ProtNLM"/>
    </source>
</evidence>
<name>A0ABS6G1C5_9FIRM</name>
<reference evidence="1 2" key="1">
    <citation type="submission" date="2021-06" db="EMBL/GenBank/DDBJ databases">
        <authorList>
            <person name="Sun Q."/>
            <person name="Li D."/>
        </authorList>
    </citation>
    <scope>NUCLEOTIDE SEQUENCE [LARGE SCALE GENOMIC DNA]</scope>
    <source>
        <strain evidence="1 2">MSJ-5</strain>
    </source>
</reference>
<evidence type="ECO:0000313" key="1">
    <source>
        <dbReference type="EMBL" id="MBU5675994.1"/>
    </source>
</evidence>
<evidence type="ECO:0000313" key="2">
    <source>
        <dbReference type="Proteomes" id="UP000779508"/>
    </source>
</evidence>
<sequence length="169" mass="19595">MAFYCNHIALHLVRSSDDFEIYAPVIMNGEIIAYNKELDNMYKLGMGQKREHLHKVSKESYPQIQEILEMQPISLPYSLEEGQIDGAVMDVTEAALLPKFNFASLSENDYVSFVLVVRKDIIDTRAFRDFLDVYNKTIEELSQTETLITHMGMTKEFWDKAKLKFLSLE</sequence>